<reference evidence="2" key="1">
    <citation type="submission" date="2022-11" db="EMBL/GenBank/DDBJ databases">
        <title>Centuries of genome instability and evolution in soft-shell clam transmissible cancer (bioRxiv).</title>
        <authorList>
            <person name="Hart S.F.M."/>
            <person name="Yonemitsu M.A."/>
            <person name="Giersch R.M."/>
            <person name="Beal B.F."/>
            <person name="Arriagada G."/>
            <person name="Davis B.W."/>
            <person name="Ostrander E.A."/>
            <person name="Goff S.P."/>
            <person name="Metzger M.J."/>
        </authorList>
    </citation>
    <scope>NUCLEOTIDE SEQUENCE</scope>
    <source>
        <strain evidence="2">MELC-2E11</strain>
        <tissue evidence="2">Siphon/mantle</tissue>
    </source>
</reference>
<keyword evidence="3" id="KW-1185">Reference proteome</keyword>
<protein>
    <submittedName>
        <fullName evidence="2">DIAP2-like protein</fullName>
    </submittedName>
</protein>
<dbReference type="Gene3D" id="3.30.40.10">
    <property type="entry name" value="Zinc/RING finger domain, C3HC4 (zinc finger)"/>
    <property type="match status" value="1"/>
</dbReference>
<dbReference type="InterPro" id="IPR013083">
    <property type="entry name" value="Znf_RING/FYVE/PHD"/>
</dbReference>
<feature type="region of interest" description="Disordered" evidence="1">
    <location>
        <begin position="155"/>
        <end position="184"/>
    </location>
</feature>
<evidence type="ECO:0000256" key="1">
    <source>
        <dbReference type="SAM" id="MobiDB-lite"/>
    </source>
</evidence>
<dbReference type="SUPFAM" id="SSF57924">
    <property type="entry name" value="Inhibitor of apoptosis (IAP) repeat"/>
    <property type="match status" value="2"/>
</dbReference>
<dbReference type="InterPro" id="IPR050784">
    <property type="entry name" value="IAP"/>
</dbReference>
<feature type="compositionally biased region" description="Polar residues" evidence="1">
    <location>
        <begin position="532"/>
        <end position="576"/>
    </location>
</feature>
<evidence type="ECO:0000313" key="3">
    <source>
        <dbReference type="Proteomes" id="UP001164746"/>
    </source>
</evidence>
<dbReference type="InterPro" id="IPR001370">
    <property type="entry name" value="BIR_rpt"/>
</dbReference>
<feature type="non-terminal residue" evidence="2">
    <location>
        <position position="647"/>
    </location>
</feature>
<feature type="region of interest" description="Disordered" evidence="1">
    <location>
        <begin position="532"/>
        <end position="597"/>
    </location>
</feature>
<feature type="compositionally biased region" description="Basic and acidic residues" evidence="1">
    <location>
        <begin position="157"/>
        <end position="169"/>
    </location>
</feature>
<sequence length="647" mass="72762">MYLDLWTSAQSLGSAEQQLRQRRKSGEEKKLPPKLGLAKREKVHPKESMRYEMMRFLTLRSYPSDGKPSVLKFAKAGFYYAANKDEVICYCCAKRISNWKPDDDPYQAHKRITPNCSFIVNNGEVNVPVSSDTGSYSNDVLQKIITDLDKNNNVWRFDPENSGSERENDIETDDDEVNEDQNNGTSLVSQNYIKTTPERNYNVIDTVTRSKDSGYVSLPTDPTNTSVSLDEDCFRPEPQGVFASMAPISEYRRLDPTSQTGIVLPLKDLHTQIKTIHTTAYQPTQDDPPRQRKSNRISRRRTRRQRQSSTPSDPSGMAIRTETSGRTSSSHQQSSVPANTATNKTAQHLKIPKHPNFSTISSRIASFNQCPELHVMPRTLAEAGFYYAGIGDCTRCFWCGIGLRHWSREDDPWTEHARFSLECDHVIINKGQEFINLVKLALDLTEEKDGGMQAQAQETPAETQETERPQDDLEDLMTSEAAQSVREMGYTDDIIKNAIREVMNSMGKEKVNGMYILEEILRIEDTQAINTKASPKISSTVPHETKPSTPTPKNGSAKHSNQFQPHTSAQALQSKVVSAGSDKKSAEHRQKRRLKNENKALKESTICSSCSKKEVCIVFLPCGHLISCEQCGSSVRTCMTCGQRVRG</sequence>
<dbReference type="PANTHER" id="PTHR10044:SF139">
    <property type="entry name" value="DEATH-ASSOCIATED INHIBITOR OF APOPTOSIS 2"/>
    <property type="match status" value="1"/>
</dbReference>
<proteinExistence type="predicted"/>
<dbReference type="Pfam" id="PF13920">
    <property type="entry name" value="zf-C3HC4_3"/>
    <property type="match status" value="1"/>
</dbReference>
<dbReference type="Pfam" id="PF00653">
    <property type="entry name" value="BIR"/>
    <property type="match status" value="2"/>
</dbReference>
<dbReference type="CDD" id="cd00022">
    <property type="entry name" value="BIR"/>
    <property type="match status" value="2"/>
</dbReference>
<dbReference type="Proteomes" id="UP001164746">
    <property type="component" value="Chromosome 9"/>
</dbReference>
<feature type="compositionally biased region" description="Low complexity" evidence="1">
    <location>
        <begin position="453"/>
        <end position="463"/>
    </location>
</feature>
<feature type="region of interest" description="Disordered" evidence="1">
    <location>
        <begin position="278"/>
        <end position="354"/>
    </location>
</feature>
<organism evidence="2 3">
    <name type="scientific">Mya arenaria</name>
    <name type="common">Soft-shell clam</name>
    <dbReference type="NCBI Taxonomy" id="6604"/>
    <lineage>
        <taxon>Eukaryota</taxon>
        <taxon>Metazoa</taxon>
        <taxon>Spiralia</taxon>
        <taxon>Lophotrochozoa</taxon>
        <taxon>Mollusca</taxon>
        <taxon>Bivalvia</taxon>
        <taxon>Autobranchia</taxon>
        <taxon>Heteroconchia</taxon>
        <taxon>Euheterodonta</taxon>
        <taxon>Imparidentia</taxon>
        <taxon>Neoheterodontei</taxon>
        <taxon>Myida</taxon>
        <taxon>Myoidea</taxon>
        <taxon>Myidae</taxon>
        <taxon>Mya</taxon>
    </lineage>
</organism>
<dbReference type="PROSITE" id="PS50143">
    <property type="entry name" value="BIR_REPEAT_2"/>
    <property type="match status" value="2"/>
</dbReference>
<dbReference type="PANTHER" id="PTHR10044">
    <property type="entry name" value="INHIBITOR OF APOPTOSIS"/>
    <property type="match status" value="1"/>
</dbReference>
<feature type="compositionally biased region" description="Acidic residues" evidence="1">
    <location>
        <begin position="170"/>
        <end position="179"/>
    </location>
</feature>
<accession>A0ABY7F3J0</accession>
<dbReference type="SMART" id="SM00238">
    <property type="entry name" value="BIR"/>
    <property type="match status" value="2"/>
</dbReference>
<gene>
    <name evidence="2" type="ORF">MAR_005454</name>
</gene>
<evidence type="ECO:0000313" key="2">
    <source>
        <dbReference type="EMBL" id="WAR15349.1"/>
    </source>
</evidence>
<feature type="compositionally biased region" description="Polar residues" evidence="1">
    <location>
        <begin position="336"/>
        <end position="346"/>
    </location>
</feature>
<name>A0ABY7F3J0_MYAAR</name>
<dbReference type="Gene3D" id="1.10.1170.10">
    <property type="entry name" value="Inhibitor Of Apoptosis Protein (2mihbC-IAP-1), Chain A"/>
    <property type="match status" value="2"/>
</dbReference>
<feature type="compositionally biased region" description="Basic residues" evidence="1">
    <location>
        <begin position="291"/>
        <end position="306"/>
    </location>
</feature>
<dbReference type="EMBL" id="CP111020">
    <property type="protein sequence ID" value="WAR15349.1"/>
    <property type="molecule type" value="Genomic_DNA"/>
</dbReference>
<feature type="region of interest" description="Disordered" evidence="1">
    <location>
        <begin position="449"/>
        <end position="474"/>
    </location>
</feature>